<keyword evidence="3 6" id="KW-0812">Transmembrane</keyword>
<evidence type="ECO:0000256" key="2">
    <source>
        <dbReference type="ARBA" id="ARBA00010544"/>
    </source>
</evidence>
<feature type="transmembrane region" description="Helical" evidence="6">
    <location>
        <begin position="165"/>
        <end position="187"/>
    </location>
</feature>
<evidence type="ECO:0000256" key="3">
    <source>
        <dbReference type="ARBA" id="ARBA00022692"/>
    </source>
</evidence>
<reference evidence="8" key="1">
    <citation type="submission" date="2016-06" db="EMBL/GenBank/DDBJ databases">
        <authorList>
            <person name="Nascimento L."/>
            <person name="Pereira R.V."/>
            <person name="Martins L.F."/>
            <person name="Quaggio R.B."/>
            <person name="Silva A.M."/>
            <person name="Setubal J.C."/>
        </authorList>
    </citation>
    <scope>NUCLEOTIDE SEQUENCE [LARGE SCALE GENOMIC DNA]</scope>
</reference>
<evidence type="ECO:0000256" key="6">
    <source>
        <dbReference type="SAM" id="Phobius"/>
    </source>
</evidence>
<dbReference type="AlphaFoldDB" id="A0A1Y3PNL2"/>
<keyword evidence="5 6" id="KW-0472">Membrane</keyword>
<feature type="transmembrane region" description="Helical" evidence="6">
    <location>
        <begin position="199"/>
        <end position="224"/>
    </location>
</feature>
<evidence type="ECO:0000313" key="8">
    <source>
        <dbReference type="Proteomes" id="UP000196475"/>
    </source>
</evidence>
<name>A0A1Y3PNL2_9BACI</name>
<feature type="transmembrane region" description="Helical" evidence="6">
    <location>
        <begin position="106"/>
        <end position="126"/>
    </location>
</feature>
<proteinExistence type="inferred from homology"/>
<dbReference type="InterPro" id="IPR003544">
    <property type="entry name" value="Cyt_c_biogenesis_CcmB"/>
</dbReference>
<evidence type="ECO:0008006" key="9">
    <source>
        <dbReference type="Google" id="ProtNLM"/>
    </source>
</evidence>
<comment type="similarity">
    <text evidence="2">Belongs to the CcmB/CycW/HelB family.</text>
</comment>
<protein>
    <recommendedName>
        <fullName evidence="9">Heme exporter protein B</fullName>
    </recommendedName>
</protein>
<accession>A0A1Y3PNL2</accession>
<sequence>MGFFLRSSLAIVKKDLRIQFRQKSLLLSMIVFALLIQVLLHFSFQANQAALHHVAAGLLWLPIFLSALLGIGRLMAIEEAEWNWEGMWTAPVDPGSIFFGKMLGSLLLVFLVEWVSVPLFFILFNPPAPQSLPLLIGCLLMGTWGYVSLACLFSVMAQASRLGDLLLPILLFPVSVPLVLAVVRLTQIALFPTMPGQEWVWLAVLGAYDILFTLLPILLFEYLLEV</sequence>
<evidence type="ECO:0000256" key="5">
    <source>
        <dbReference type="ARBA" id="ARBA00023136"/>
    </source>
</evidence>
<dbReference type="GO" id="GO:0016020">
    <property type="term" value="C:membrane"/>
    <property type="evidence" value="ECO:0007669"/>
    <property type="project" value="UniProtKB-SubCell"/>
</dbReference>
<comment type="caution">
    <text evidence="7">The sequence shown here is derived from an EMBL/GenBank/DDBJ whole genome shotgun (WGS) entry which is preliminary data.</text>
</comment>
<organism evidence="7 8">
    <name type="scientific">Bacillus thermozeamaize</name>
    <dbReference type="NCBI Taxonomy" id="230954"/>
    <lineage>
        <taxon>Bacteria</taxon>
        <taxon>Bacillati</taxon>
        <taxon>Bacillota</taxon>
        <taxon>Bacilli</taxon>
        <taxon>Bacillales</taxon>
        <taxon>Bacillaceae</taxon>
        <taxon>Bacillus</taxon>
    </lineage>
</organism>
<evidence type="ECO:0000256" key="1">
    <source>
        <dbReference type="ARBA" id="ARBA00004141"/>
    </source>
</evidence>
<evidence type="ECO:0000256" key="4">
    <source>
        <dbReference type="ARBA" id="ARBA00022989"/>
    </source>
</evidence>
<dbReference type="GO" id="GO:0015232">
    <property type="term" value="F:heme transmembrane transporter activity"/>
    <property type="evidence" value="ECO:0007669"/>
    <property type="project" value="InterPro"/>
</dbReference>
<dbReference type="Pfam" id="PF03379">
    <property type="entry name" value="CcmB"/>
    <property type="match status" value="1"/>
</dbReference>
<feature type="transmembrane region" description="Helical" evidence="6">
    <location>
        <begin position="24"/>
        <end position="44"/>
    </location>
</feature>
<evidence type="ECO:0000313" key="7">
    <source>
        <dbReference type="EMBL" id="OUM85899.1"/>
    </source>
</evidence>
<dbReference type="PRINTS" id="PR01414">
    <property type="entry name" value="CCMBBIOGNSIS"/>
</dbReference>
<dbReference type="GO" id="GO:0017004">
    <property type="term" value="P:cytochrome complex assembly"/>
    <property type="evidence" value="ECO:0007669"/>
    <property type="project" value="InterPro"/>
</dbReference>
<feature type="transmembrane region" description="Helical" evidence="6">
    <location>
        <begin position="132"/>
        <end position="153"/>
    </location>
</feature>
<gene>
    <name evidence="7" type="ORF">BAA01_15005</name>
</gene>
<comment type="subcellular location">
    <subcellularLocation>
        <location evidence="1">Membrane</location>
        <topology evidence="1">Multi-pass membrane protein</topology>
    </subcellularLocation>
</comment>
<feature type="transmembrane region" description="Helical" evidence="6">
    <location>
        <begin position="50"/>
        <end position="71"/>
    </location>
</feature>
<dbReference type="EMBL" id="LZRT01000095">
    <property type="protein sequence ID" value="OUM85899.1"/>
    <property type="molecule type" value="Genomic_DNA"/>
</dbReference>
<dbReference type="Proteomes" id="UP000196475">
    <property type="component" value="Unassembled WGS sequence"/>
</dbReference>
<keyword evidence="4 6" id="KW-1133">Transmembrane helix</keyword>